<dbReference type="EMBL" id="BPWL01000003">
    <property type="protein sequence ID" value="GJJ08210.1"/>
    <property type="molecule type" value="Genomic_DNA"/>
</dbReference>
<accession>A0AAV5A5G4</accession>
<dbReference type="Proteomes" id="UP001050691">
    <property type="component" value="Unassembled WGS sequence"/>
</dbReference>
<evidence type="ECO:0000313" key="3">
    <source>
        <dbReference type="Proteomes" id="UP001050691"/>
    </source>
</evidence>
<feature type="compositionally biased region" description="Polar residues" evidence="1">
    <location>
        <begin position="297"/>
        <end position="314"/>
    </location>
</feature>
<feature type="region of interest" description="Disordered" evidence="1">
    <location>
        <begin position="297"/>
        <end position="364"/>
    </location>
</feature>
<feature type="compositionally biased region" description="Polar residues" evidence="1">
    <location>
        <begin position="170"/>
        <end position="182"/>
    </location>
</feature>
<feature type="region of interest" description="Disordered" evidence="1">
    <location>
        <begin position="120"/>
        <end position="139"/>
    </location>
</feature>
<proteinExistence type="predicted"/>
<feature type="compositionally biased region" description="Basic residues" evidence="1">
    <location>
        <begin position="355"/>
        <end position="364"/>
    </location>
</feature>
<protein>
    <submittedName>
        <fullName evidence="2">Uncharacterized protein</fullName>
    </submittedName>
</protein>
<organism evidence="2 3">
    <name type="scientific">Clathrus columnatus</name>
    <dbReference type="NCBI Taxonomy" id="1419009"/>
    <lineage>
        <taxon>Eukaryota</taxon>
        <taxon>Fungi</taxon>
        <taxon>Dikarya</taxon>
        <taxon>Basidiomycota</taxon>
        <taxon>Agaricomycotina</taxon>
        <taxon>Agaricomycetes</taxon>
        <taxon>Phallomycetidae</taxon>
        <taxon>Phallales</taxon>
        <taxon>Clathraceae</taxon>
        <taxon>Clathrus</taxon>
    </lineage>
</organism>
<reference evidence="2" key="1">
    <citation type="submission" date="2021-10" db="EMBL/GenBank/DDBJ databases">
        <title>De novo Genome Assembly of Clathrus columnatus (Basidiomycota, Fungi) Using Illumina and Nanopore Sequence Data.</title>
        <authorList>
            <person name="Ogiso-Tanaka E."/>
            <person name="Itagaki H."/>
            <person name="Hosoya T."/>
            <person name="Hosaka K."/>
        </authorList>
    </citation>
    <scope>NUCLEOTIDE SEQUENCE</scope>
    <source>
        <strain evidence="2">MO-923</strain>
    </source>
</reference>
<dbReference type="AlphaFoldDB" id="A0AAV5A5G4"/>
<gene>
    <name evidence="2" type="ORF">Clacol_002418</name>
</gene>
<feature type="compositionally biased region" description="Polar residues" evidence="1">
    <location>
        <begin position="120"/>
        <end position="136"/>
    </location>
</feature>
<evidence type="ECO:0000313" key="2">
    <source>
        <dbReference type="EMBL" id="GJJ08210.1"/>
    </source>
</evidence>
<sequence>MSEPQYVYSSQDNELQFLTDSAFSSLFDEPGSIVSSNGKRVVDGLFMERLESFIEGQLRDIESFANREQVPVDEAEPVADLYTIKSTLARLSNVLQLLHTSTGLDSLLLVVSPHALQGTTTKNSPIDNNQSETPASEASWIGGTETGKEFWMGLKGGGLNGARAFRLKSQSRYQEETSTPDTSDMRSFINIPQSLPTSTPLPPTSYRSHDVKTELYAVTRQALRAASGYPLAEMRWTKPTALEELYGVRLIGWPDSIGPKNPSNNTMKENKLLLDLFRNNQLKFINKNSPEWQIKESTSPTVLIPPSSSRQPTVTANNATTTTTNENELLRPSFESEPLDIGKSIRVPSIPTTSRPRKRTRPEE</sequence>
<keyword evidence="3" id="KW-1185">Reference proteome</keyword>
<evidence type="ECO:0000256" key="1">
    <source>
        <dbReference type="SAM" id="MobiDB-lite"/>
    </source>
</evidence>
<name>A0AAV5A5G4_9AGAM</name>
<feature type="region of interest" description="Disordered" evidence="1">
    <location>
        <begin position="170"/>
        <end position="205"/>
    </location>
</feature>
<feature type="compositionally biased region" description="Low complexity" evidence="1">
    <location>
        <begin position="315"/>
        <end position="327"/>
    </location>
</feature>
<comment type="caution">
    <text evidence="2">The sequence shown here is derived from an EMBL/GenBank/DDBJ whole genome shotgun (WGS) entry which is preliminary data.</text>
</comment>